<organism evidence="1 2">
    <name type="scientific">Physocladia obscura</name>
    <dbReference type="NCBI Taxonomy" id="109957"/>
    <lineage>
        <taxon>Eukaryota</taxon>
        <taxon>Fungi</taxon>
        <taxon>Fungi incertae sedis</taxon>
        <taxon>Chytridiomycota</taxon>
        <taxon>Chytridiomycota incertae sedis</taxon>
        <taxon>Chytridiomycetes</taxon>
        <taxon>Chytridiales</taxon>
        <taxon>Chytriomycetaceae</taxon>
        <taxon>Physocladia</taxon>
    </lineage>
</organism>
<evidence type="ECO:0000313" key="1">
    <source>
        <dbReference type="EMBL" id="KAJ3096059.1"/>
    </source>
</evidence>
<accession>A0AAD5SSW4</accession>
<proteinExistence type="predicted"/>
<comment type="caution">
    <text evidence="1">The sequence shown here is derived from an EMBL/GenBank/DDBJ whole genome shotgun (WGS) entry which is preliminary data.</text>
</comment>
<protein>
    <submittedName>
        <fullName evidence="1">Uncharacterized protein</fullName>
    </submittedName>
</protein>
<gene>
    <name evidence="1" type="ORF">HK100_005655</name>
</gene>
<evidence type="ECO:0000313" key="2">
    <source>
        <dbReference type="Proteomes" id="UP001211907"/>
    </source>
</evidence>
<dbReference type="AlphaFoldDB" id="A0AAD5SSW4"/>
<reference evidence="1" key="1">
    <citation type="submission" date="2020-05" db="EMBL/GenBank/DDBJ databases">
        <title>Phylogenomic resolution of chytrid fungi.</title>
        <authorList>
            <person name="Stajich J.E."/>
            <person name="Amses K."/>
            <person name="Simmons R."/>
            <person name="Seto K."/>
            <person name="Myers J."/>
            <person name="Bonds A."/>
            <person name="Quandt C.A."/>
            <person name="Barry K."/>
            <person name="Liu P."/>
            <person name="Grigoriev I."/>
            <person name="Longcore J.E."/>
            <person name="James T.Y."/>
        </authorList>
    </citation>
    <scope>NUCLEOTIDE SEQUENCE</scope>
    <source>
        <strain evidence="1">JEL0513</strain>
    </source>
</reference>
<keyword evidence="2" id="KW-1185">Reference proteome</keyword>
<dbReference type="EMBL" id="JADGJH010002635">
    <property type="protein sequence ID" value="KAJ3096059.1"/>
    <property type="molecule type" value="Genomic_DNA"/>
</dbReference>
<name>A0AAD5SSW4_9FUNG</name>
<dbReference type="Proteomes" id="UP001211907">
    <property type="component" value="Unassembled WGS sequence"/>
</dbReference>
<sequence>MATHANASIVAITPTTTIITSANFQSQSTTLRSSPQPLLGMTTATLVATNFVNSASTGTDSSASTTTASELQSTVAEIRVLAPNTARLPPLPYPANILVSARIMVAQEAHRMINTLAVMKVPIEDEVLCQVEAVRGKVEWLETGILGSDGQRLIDFTWGMNPRDGFVSEEEARDGLVAELNDVHAGLVREVNQIVGLISAGRETSNITRID</sequence>